<dbReference type="SUPFAM" id="SSF142823">
    <property type="entry name" value="ComB-like"/>
    <property type="match status" value="1"/>
</dbReference>
<name>D1B922_THEAS</name>
<evidence type="ECO:0000256" key="6">
    <source>
        <dbReference type="ARBA" id="ARBA00022842"/>
    </source>
</evidence>
<keyword evidence="9" id="KW-1185">Reference proteome</keyword>
<dbReference type="EMBL" id="CP001818">
    <property type="protein sequence ID" value="ACZ18775.1"/>
    <property type="molecule type" value="Genomic_DNA"/>
</dbReference>
<comment type="catalytic activity">
    <reaction evidence="7">
        <text>(2R)-O-phospho-3-sulfolactate + H2O = (2R)-3-sulfolactate + phosphate</text>
        <dbReference type="Rhea" id="RHEA:23416"/>
        <dbReference type="ChEBI" id="CHEBI:15377"/>
        <dbReference type="ChEBI" id="CHEBI:15597"/>
        <dbReference type="ChEBI" id="CHEBI:43474"/>
        <dbReference type="ChEBI" id="CHEBI:58738"/>
        <dbReference type="EC" id="3.1.3.71"/>
    </reaction>
</comment>
<dbReference type="HOGENOM" id="CLU_070028_0_0_0"/>
<dbReference type="Proteomes" id="UP000002030">
    <property type="component" value="Chromosome"/>
</dbReference>
<dbReference type="InterPro" id="IPR036702">
    <property type="entry name" value="ComB-like_sf"/>
</dbReference>
<accession>D1B922</accession>
<dbReference type="GO" id="GO:0000287">
    <property type="term" value="F:magnesium ion binding"/>
    <property type="evidence" value="ECO:0007669"/>
    <property type="project" value="InterPro"/>
</dbReference>
<comment type="similarity">
    <text evidence="2">Belongs to the ComB family.</text>
</comment>
<sequence>MRVELFPVPSRVEGIFEGCFVVDMLRATTQISVLLEMGCREIRLVSRVEDARALRGALGDTWALLGERGGVPPEGFDGGNSPWEVLSAGEAPLRVVMCTTNGTGALVRALEVGARAYPFCMRNLSAAALRVLSHRGSVAVVCAGHEGESSYEDLVCAGGLLDRVIRLDPLVELSDRARGALELYRSVAGDVRGAILEGSSHARYLVELGFGADLDVACLVDATEVVCPAEAAEWGGVIRR</sequence>
<dbReference type="PANTHER" id="PTHR37311">
    <property type="entry name" value="2-PHOSPHOSULFOLACTATE PHOSPHATASE-RELATED"/>
    <property type="match status" value="1"/>
</dbReference>
<evidence type="ECO:0000256" key="5">
    <source>
        <dbReference type="ARBA" id="ARBA00022801"/>
    </source>
</evidence>
<dbReference type="PANTHER" id="PTHR37311:SF1">
    <property type="entry name" value="2-PHOSPHOSULFOLACTATE PHOSPHATASE-RELATED"/>
    <property type="match status" value="1"/>
</dbReference>
<dbReference type="EnsemblBacteria" id="ACZ18775">
    <property type="protein sequence ID" value="ACZ18775"/>
    <property type="gene ID" value="Taci_0539"/>
</dbReference>
<evidence type="ECO:0000256" key="3">
    <source>
        <dbReference type="ARBA" id="ARBA00012953"/>
    </source>
</evidence>
<dbReference type="Pfam" id="PF04029">
    <property type="entry name" value="2-ph_phosp"/>
    <property type="match status" value="1"/>
</dbReference>
<dbReference type="OrthoDB" id="4913at2"/>
<dbReference type="KEGG" id="tai:Taci_0539"/>
<dbReference type="EC" id="3.1.3.71" evidence="3"/>
<dbReference type="STRING" id="525903.Taci_0539"/>
<protein>
    <recommendedName>
        <fullName evidence="4">Probable 2-phosphosulfolactate phosphatase</fullName>
        <ecNumber evidence="3">3.1.3.71</ecNumber>
    </recommendedName>
</protein>
<dbReference type="Gene3D" id="3.90.1560.10">
    <property type="entry name" value="ComB-like"/>
    <property type="match status" value="1"/>
</dbReference>
<keyword evidence="5 8" id="KW-0378">Hydrolase</keyword>
<evidence type="ECO:0000256" key="1">
    <source>
        <dbReference type="ARBA" id="ARBA00001946"/>
    </source>
</evidence>
<keyword evidence="6" id="KW-0460">Magnesium</keyword>
<evidence type="ECO:0000313" key="8">
    <source>
        <dbReference type="EMBL" id="ACZ18775.1"/>
    </source>
</evidence>
<evidence type="ECO:0000256" key="2">
    <source>
        <dbReference type="ARBA" id="ARBA00009997"/>
    </source>
</evidence>
<dbReference type="eggNOG" id="COG2045">
    <property type="taxonomic scope" value="Bacteria"/>
</dbReference>
<dbReference type="AlphaFoldDB" id="D1B922"/>
<evidence type="ECO:0000256" key="7">
    <source>
        <dbReference type="ARBA" id="ARBA00033711"/>
    </source>
</evidence>
<dbReference type="GO" id="GO:0050545">
    <property type="term" value="F:sulfopyruvate decarboxylase activity"/>
    <property type="evidence" value="ECO:0007669"/>
    <property type="project" value="TreeGrafter"/>
</dbReference>
<organism evidence="8 9">
    <name type="scientific">Thermanaerovibrio acidaminovorans (strain ATCC 49978 / DSM 6589 / Su883)</name>
    <name type="common">Selenomonas acidaminovorans</name>
    <dbReference type="NCBI Taxonomy" id="525903"/>
    <lineage>
        <taxon>Bacteria</taxon>
        <taxon>Thermotogati</taxon>
        <taxon>Synergistota</taxon>
        <taxon>Synergistia</taxon>
        <taxon>Synergistales</taxon>
        <taxon>Synergistaceae</taxon>
        <taxon>Thermanaerovibrio</taxon>
    </lineage>
</organism>
<comment type="cofactor">
    <cofactor evidence="1">
        <name>Mg(2+)</name>
        <dbReference type="ChEBI" id="CHEBI:18420"/>
    </cofactor>
</comment>
<dbReference type="GO" id="GO:0050532">
    <property type="term" value="F:2-phosphosulfolactate phosphatase activity"/>
    <property type="evidence" value="ECO:0007669"/>
    <property type="project" value="UniProtKB-EC"/>
</dbReference>
<evidence type="ECO:0000313" key="9">
    <source>
        <dbReference type="Proteomes" id="UP000002030"/>
    </source>
</evidence>
<gene>
    <name evidence="8" type="ordered locus">Taci_0539</name>
</gene>
<dbReference type="InterPro" id="IPR005238">
    <property type="entry name" value="ComB-like"/>
</dbReference>
<proteinExistence type="inferred from homology"/>
<reference evidence="8 9" key="1">
    <citation type="journal article" date="2009" name="Stand. Genomic Sci.">
        <title>Complete genome sequence of Thermanaerovibrio acidaminovorans type strain (Su883).</title>
        <authorList>
            <person name="Chovatia M."/>
            <person name="Sikorski J."/>
            <person name="Schroder M."/>
            <person name="Lapidus A."/>
            <person name="Nolan M."/>
            <person name="Tice H."/>
            <person name="Glavina Del Rio T."/>
            <person name="Copeland A."/>
            <person name="Cheng J.F."/>
            <person name="Lucas S."/>
            <person name="Chen F."/>
            <person name="Bruce D."/>
            <person name="Goodwin L."/>
            <person name="Pitluck S."/>
            <person name="Ivanova N."/>
            <person name="Mavromatis K."/>
            <person name="Ovchinnikova G."/>
            <person name="Pati A."/>
            <person name="Chen A."/>
            <person name="Palaniappan K."/>
            <person name="Land M."/>
            <person name="Hauser L."/>
            <person name="Chang Y.J."/>
            <person name="Jeffries C.D."/>
            <person name="Chain P."/>
            <person name="Saunders E."/>
            <person name="Detter J.C."/>
            <person name="Brettin T."/>
            <person name="Rohde M."/>
            <person name="Goker M."/>
            <person name="Spring S."/>
            <person name="Bristow J."/>
            <person name="Markowitz V."/>
            <person name="Hugenholtz P."/>
            <person name="Kyrpides N.C."/>
            <person name="Klenk H.P."/>
            <person name="Eisen J.A."/>
        </authorList>
    </citation>
    <scope>NUCLEOTIDE SEQUENCE [LARGE SCALE GENOMIC DNA]</scope>
    <source>
        <strain evidence="9">ATCC 49978 / DSM 6589 / Su883</strain>
    </source>
</reference>
<evidence type="ECO:0000256" key="4">
    <source>
        <dbReference type="ARBA" id="ARBA00021948"/>
    </source>
</evidence>